<dbReference type="GO" id="GO:0005524">
    <property type="term" value="F:ATP binding"/>
    <property type="evidence" value="ECO:0007669"/>
    <property type="project" value="UniProtKB-KW"/>
</dbReference>
<sequence length="191" mass="22489">MHLKSVALTTEEIRRIVRQRRRDLVISERLHAEQSIYRQIYQHPKLLSAKKIAIFLSFDGEVNTQPIIEYLWQQNKSVYLPIIDLTNPHHLAFLPYHRHSQLTTNKFGIAEPIYDVDKILPYQSLDIVFTPLVAFDHRNYRIGMGGGFYDRLLQNYQHDNIYPIGLAFKCQQIKYVANQSWDIQLPEIIIG</sequence>
<reference evidence="6 7" key="1">
    <citation type="journal article" date="2014" name="Appl. Environ. Microbiol.">
        <title>Gut symbionts from distinct hosts exhibit genotoxic activity via divergent colibactin biosynthetic pathways.</title>
        <authorList>
            <person name="Engel P."/>
            <person name="Vizcaino M.I."/>
            <person name="Crawford J.M."/>
        </authorList>
    </citation>
    <scope>NUCLEOTIDE SEQUENCE [LARGE SCALE GENOMIC DNA]</scope>
    <source>
        <strain evidence="6 7">PEB0191</strain>
    </source>
</reference>
<keyword evidence="7" id="KW-1185">Reference proteome</keyword>
<dbReference type="KEGG" id="fpp:FPB0191_00693"/>
<dbReference type="GO" id="GO:0035999">
    <property type="term" value="P:tetrahydrofolate interconversion"/>
    <property type="evidence" value="ECO:0007669"/>
    <property type="project" value="TreeGrafter"/>
</dbReference>
<evidence type="ECO:0000313" key="7">
    <source>
        <dbReference type="Proteomes" id="UP000030901"/>
    </source>
</evidence>
<keyword evidence="5" id="KW-0479">Metal-binding</keyword>
<dbReference type="Proteomes" id="UP000030901">
    <property type="component" value="Chromosome"/>
</dbReference>
<evidence type="ECO:0000256" key="5">
    <source>
        <dbReference type="RuleBase" id="RU361279"/>
    </source>
</evidence>
<proteinExistence type="inferred from homology"/>
<dbReference type="HOGENOM" id="CLU_066245_0_0_6"/>
<dbReference type="EMBL" id="CP009056">
    <property type="protein sequence ID" value="AJA44523.1"/>
    <property type="molecule type" value="Genomic_DNA"/>
</dbReference>
<dbReference type="Gene3D" id="3.40.50.10420">
    <property type="entry name" value="NagB/RpiA/CoA transferase-like"/>
    <property type="match status" value="1"/>
</dbReference>
<dbReference type="GO" id="GO:0030272">
    <property type="term" value="F:5-formyltetrahydrofolate cyclo-ligase activity"/>
    <property type="evidence" value="ECO:0007669"/>
    <property type="project" value="UniProtKB-EC"/>
</dbReference>
<dbReference type="GO" id="GO:0046872">
    <property type="term" value="F:metal ion binding"/>
    <property type="evidence" value="ECO:0007669"/>
    <property type="project" value="UniProtKB-KW"/>
</dbReference>
<dbReference type="SUPFAM" id="SSF100950">
    <property type="entry name" value="NagB/RpiA/CoA transferase-like"/>
    <property type="match status" value="1"/>
</dbReference>
<dbReference type="PANTHER" id="PTHR23407:SF1">
    <property type="entry name" value="5-FORMYLTETRAHYDROFOLATE CYCLO-LIGASE"/>
    <property type="match status" value="1"/>
</dbReference>
<dbReference type="InterPro" id="IPR024185">
    <property type="entry name" value="FTHF_cligase-like_sf"/>
</dbReference>
<dbReference type="AlphaFoldDB" id="A0A0A7RZ67"/>
<feature type="binding site" evidence="4">
    <location>
        <position position="61"/>
    </location>
    <ligand>
        <name>substrate</name>
    </ligand>
</feature>
<keyword evidence="5" id="KW-0460">Magnesium</keyword>
<keyword evidence="2 4" id="KW-0547">Nucleotide-binding</keyword>
<name>A0A0A7RZ67_FRIPE</name>
<feature type="binding site" evidence="4">
    <location>
        <begin position="141"/>
        <end position="149"/>
    </location>
    <ligand>
        <name>ATP</name>
        <dbReference type="ChEBI" id="CHEBI:30616"/>
    </ligand>
</feature>
<organism evidence="6 7">
    <name type="scientific">Frischella perrara</name>
    <dbReference type="NCBI Taxonomy" id="1267021"/>
    <lineage>
        <taxon>Bacteria</taxon>
        <taxon>Pseudomonadati</taxon>
        <taxon>Pseudomonadota</taxon>
        <taxon>Gammaproteobacteria</taxon>
        <taxon>Orbales</taxon>
        <taxon>Orbaceae</taxon>
        <taxon>Frischella</taxon>
    </lineage>
</organism>
<protein>
    <recommendedName>
        <fullName evidence="5">5-formyltetrahydrofolate cyclo-ligase</fullName>
        <ecNumber evidence="5">6.3.3.2</ecNumber>
    </recommendedName>
</protein>
<dbReference type="RefSeq" id="WP_039104037.1">
    <property type="nucleotide sequence ID" value="NZ_CP009056.1"/>
</dbReference>
<dbReference type="PIRSF" id="PIRSF006806">
    <property type="entry name" value="FTHF_cligase"/>
    <property type="match status" value="1"/>
</dbReference>
<dbReference type="InterPro" id="IPR002698">
    <property type="entry name" value="FTHF_cligase"/>
</dbReference>
<dbReference type="InterPro" id="IPR037171">
    <property type="entry name" value="NagB/RpiA_transferase-like"/>
</dbReference>
<feature type="binding site" evidence="4">
    <location>
        <position position="56"/>
    </location>
    <ligand>
        <name>substrate</name>
    </ligand>
</feature>
<dbReference type="STRING" id="1267021.FPB0191_00693"/>
<dbReference type="PANTHER" id="PTHR23407">
    <property type="entry name" value="ATPASE INHIBITOR/5-FORMYLTETRAHYDROFOLATE CYCLO-LIGASE"/>
    <property type="match status" value="1"/>
</dbReference>
<dbReference type="Pfam" id="PF01812">
    <property type="entry name" value="5-FTHF_cyc-lig"/>
    <property type="match status" value="1"/>
</dbReference>
<evidence type="ECO:0000256" key="2">
    <source>
        <dbReference type="ARBA" id="ARBA00022741"/>
    </source>
</evidence>
<accession>A0A0A7RZ67</accession>
<keyword evidence="6" id="KW-0436">Ligase</keyword>
<dbReference type="GO" id="GO:0009396">
    <property type="term" value="P:folic acid-containing compound biosynthetic process"/>
    <property type="evidence" value="ECO:0007669"/>
    <property type="project" value="TreeGrafter"/>
</dbReference>
<gene>
    <name evidence="6" type="ORF">FPB0191_00693</name>
</gene>
<evidence type="ECO:0000256" key="3">
    <source>
        <dbReference type="ARBA" id="ARBA00022840"/>
    </source>
</evidence>
<comment type="catalytic activity">
    <reaction evidence="5">
        <text>(6S)-5-formyl-5,6,7,8-tetrahydrofolate + ATP = (6R)-5,10-methenyltetrahydrofolate + ADP + phosphate</text>
        <dbReference type="Rhea" id="RHEA:10488"/>
        <dbReference type="ChEBI" id="CHEBI:30616"/>
        <dbReference type="ChEBI" id="CHEBI:43474"/>
        <dbReference type="ChEBI" id="CHEBI:57455"/>
        <dbReference type="ChEBI" id="CHEBI:57457"/>
        <dbReference type="ChEBI" id="CHEBI:456216"/>
        <dbReference type="EC" id="6.3.3.2"/>
    </reaction>
</comment>
<comment type="similarity">
    <text evidence="1 5">Belongs to the 5-formyltetrahydrofolate cyclo-ligase family.</text>
</comment>
<dbReference type="EC" id="6.3.3.2" evidence="5"/>
<keyword evidence="3 4" id="KW-0067">ATP-binding</keyword>
<evidence type="ECO:0000313" key="6">
    <source>
        <dbReference type="EMBL" id="AJA44523.1"/>
    </source>
</evidence>
<evidence type="ECO:0000256" key="4">
    <source>
        <dbReference type="PIRSR" id="PIRSR006806-1"/>
    </source>
</evidence>
<dbReference type="OrthoDB" id="9801938at2"/>
<evidence type="ECO:0000256" key="1">
    <source>
        <dbReference type="ARBA" id="ARBA00010638"/>
    </source>
</evidence>
<dbReference type="NCBIfam" id="TIGR02727">
    <property type="entry name" value="MTHFS_bact"/>
    <property type="match status" value="1"/>
</dbReference>
<comment type="cofactor">
    <cofactor evidence="5">
        <name>Mg(2+)</name>
        <dbReference type="ChEBI" id="CHEBI:18420"/>
    </cofactor>
</comment>